<dbReference type="PANTHER" id="PTHR33148">
    <property type="entry name" value="PLASTID MOVEMENT IMPAIRED PROTEIN-RELATED"/>
    <property type="match status" value="1"/>
</dbReference>
<organism evidence="1 2">
    <name type="scientific">Vitis rotundifolia</name>
    <name type="common">Muscadine grape</name>
    <dbReference type="NCBI Taxonomy" id="103349"/>
    <lineage>
        <taxon>Eukaryota</taxon>
        <taxon>Viridiplantae</taxon>
        <taxon>Streptophyta</taxon>
        <taxon>Embryophyta</taxon>
        <taxon>Tracheophyta</taxon>
        <taxon>Spermatophyta</taxon>
        <taxon>Magnoliopsida</taxon>
        <taxon>eudicotyledons</taxon>
        <taxon>Gunneridae</taxon>
        <taxon>Pentapetalae</taxon>
        <taxon>rosids</taxon>
        <taxon>Vitales</taxon>
        <taxon>Vitaceae</taxon>
        <taxon>Viteae</taxon>
        <taxon>Vitis</taxon>
    </lineage>
</organism>
<dbReference type="EMBL" id="JARBHA010000008">
    <property type="protein sequence ID" value="KAJ9695095.1"/>
    <property type="molecule type" value="Genomic_DNA"/>
</dbReference>
<gene>
    <name evidence="1" type="ORF">PVL29_010543</name>
</gene>
<name>A0AA39DTK2_VITRO</name>
<accession>A0AA39DTK2</accession>
<dbReference type="Pfam" id="PF14009">
    <property type="entry name" value="PADRE"/>
    <property type="match status" value="1"/>
</dbReference>
<dbReference type="AlphaFoldDB" id="A0AA39DTK2"/>
<proteinExistence type="predicted"/>
<dbReference type="PANTHER" id="PTHR33148:SF46">
    <property type="entry name" value="EMB|CAB85509.1"/>
    <property type="match status" value="1"/>
</dbReference>
<evidence type="ECO:0000313" key="2">
    <source>
        <dbReference type="Proteomes" id="UP001168098"/>
    </source>
</evidence>
<keyword evidence="2" id="KW-1185">Reference proteome</keyword>
<sequence>MGNCLAQQEKIIKIMRPDGKVLEYKTPLKVQQVLSEFSGYAISDTLPVIQHLRKDMEMVGGQLYYLIPVPLPSPEVEKKALRFADPQVEADQGTGVVRIRLVITKQELKEMLRKGGVSVDHMVSQLQSGQGRNGVDKLDVDGNGNCRGWKPVLESIPEVN</sequence>
<protein>
    <submittedName>
        <fullName evidence="1">Uncharacterized protein</fullName>
    </submittedName>
</protein>
<comment type="caution">
    <text evidence="1">The sequence shown here is derived from an EMBL/GenBank/DDBJ whole genome shotgun (WGS) entry which is preliminary data.</text>
</comment>
<evidence type="ECO:0000313" key="1">
    <source>
        <dbReference type="EMBL" id="KAJ9695095.1"/>
    </source>
</evidence>
<dbReference type="InterPro" id="IPR025322">
    <property type="entry name" value="PADRE_dom"/>
</dbReference>
<dbReference type="Proteomes" id="UP001168098">
    <property type="component" value="Unassembled WGS sequence"/>
</dbReference>
<reference evidence="1 2" key="1">
    <citation type="journal article" date="2023" name="BMC Biotechnol.">
        <title>Vitis rotundifolia cv Carlos genome sequencing.</title>
        <authorList>
            <person name="Huff M."/>
            <person name="Hulse-Kemp A."/>
            <person name="Scheffler B."/>
            <person name="Youngblood R."/>
            <person name="Simpson S."/>
            <person name="Babiker E."/>
            <person name="Staton M."/>
        </authorList>
    </citation>
    <scope>NUCLEOTIDE SEQUENCE [LARGE SCALE GENOMIC DNA]</scope>
    <source>
        <tissue evidence="1">Leaf</tissue>
    </source>
</reference>